<gene>
    <name evidence="11" type="primary">TRYP6</name>
    <name evidence="11" type="ORF">EVAR_4582_1</name>
</gene>
<name>A0A4C1SWY6_EUMVA</name>
<evidence type="ECO:0000313" key="11">
    <source>
        <dbReference type="EMBL" id="GBP06444.1"/>
    </source>
</evidence>
<organism evidence="11 12">
    <name type="scientific">Eumeta variegata</name>
    <name type="common">Bagworm moth</name>
    <name type="synonym">Eumeta japonica</name>
    <dbReference type="NCBI Taxonomy" id="151549"/>
    <lineage>
        <taxon>Eukaryota</taxon>
        <taxon>Metazoa</taxon>
        <taxon>Ecdysozoa</taxon>
        <taxon>Arthropoda</taxon>
        <taxon>Hexapoda</taxon>
        <taxon>Insecta</taxon>
        <taxon>Pterygota</taxon>
        <taxon>Neoptera</taxon>
        <taxon>Endopterygota</taxon>
        <taxon>Lepidoptera</taxon>
        <taxon>Glossata</taxon>
        <taxon>Ditrysia</taxon>
        <taxon>Tineoidea</taxon>
        <taxon>Psychidae</taxon>
        <taxon>Oiketicinae</taxon>
        <taxon>Eumeta</taxon>
    </lineage>
</organism>
<keyword evidence="1" id="KW-0768">Sushi</keyword>
<dbReference type="InterPro" id="IPR001254">
    <property type="entry name" value="Trypsin_dom"/>
</dbReference>
<dbReference type="EC" id="3.4.21.84" evidence="9"/>
<dbReference type="AlphaFoldDB" id="A0A4C1SWY6"/>
<dbReference type="InterPro" id="IPR050127">
    <property type="entry name" value="Serine_Proteases_S1"/>
</dbReference>
<keyword evidence="12" id="KW-1185">Reference proteome</keyword>
<dbReference type="SUPFAM" id="SSF50494">
    <property type="entry name" value="Trypsin-like serine proteases"/>
    <property type="match status" value="1"/>
</dbReference>
<keyword evidence="4" id="KW-0378">Hydrolase</keyword>
<comment type="catalytic activity">
    <reaction evidence="8">
        <text>Selective cleavage of 103-Arg-|-Ser-104 and 124-Ile-|-Ile-125 bonds in Limulus clotting factor B to form activated factor B. Cleavage of -Pro-Arg-|-Xaa- bonds in synthetic substrates.</text>
        <dbReference type="EC" id="3.4.21.84"/>
    </reaction>
</comment>
<dbReference type="PRINTS" id="PR00722">
    <property type="entry name" value="CHYMOTRYPSIN"/>
</dbReference>
<comment type="caution">
    <text evidence="11">The sequence shown here is derived from an EMBL/GenBank/DDBJ whole genome shotgun (WGS) entry which is preliminary data.</text>
</comment>
<feature type="domain" description="Peptidase S1" evidence="10">
    <location>
        <begin position="45"/>
        <end position="269"/>
    </location>
</feature>
<dbReference type="GO" id="GO:0006508">
    <property type="term" value="P:proteolysis"/>
    <property type="evidence" value="ECO:0007669"/>
    <property type="project" value="UniProtKB-KW"/>
</dbReference>
<protein>
    <recommendedName>
        <fullName evidence="9">limulus clotting factor C</fullName>
        <ecNumber evidence="9">3.4.21.84</ecNumber>
    </recommendedName>
</protein>
<evidence type="ECO:0000259" key="10">
    <source>
        <dbReference type="PROSITE" id="PS50240"/>
    </source>
</evidence>
<evidence type="ECO:0000256" key="6">
    <source>
        <dbReference type="ARBA" id="ARBA00022825"/>
    </source>
</evidence>
<sequence length="270" mass="29786">MDVSRSSPRRQLLTCVCSARFCRLFQGREDECTGSSSAHNGFVGIVGGEPARIEDYPYLVSLWKRGKFHCGGTIINDRFVLTSGRCVILLDTSRYYVLAGTADIETQEGGQRHNLEQIIRHDHFNDQGQNDICLLKLTTSLVFSSRVSEAHLPEYDVTLPRNTVFNVAGWGSETTDGEISTVLRSTRVPLFNKKTCKEIYNRATVVNSKMICAGTIGQDACRGDSGGPLILEGVVVGIVSRGASCGSGEYPTIYTKVSAYLNWIRDNMRN</sequence>
<evidence type="ECO:0000256" key="1">
    <source>
        <dbReference type="ARBA" id="ARBA00022659"/>
    </source>
</evidence>
<reference evidence="11 12" key="1">
    <citation type="journal article" date="2019" name="Commun. Biol.">
        <title>The bagworm genome reveals a unique fibroin gene that provides high tensile strength.</title>
        <authorList>
            <person name="Kono N."/>
            <person name="Nakamura H."/>
            <person name="Ohtoshi R."/>
            <person name="Tomita M."/>
            <person name="Numata K."/>
            <person name="Arakawa K."/>
        </authorList>
    </citation>
    <scope>NUCLEOTIDE SEQUENCE [LARGE SCALE GENOMIC DNA]</scope>
</reference>
<dbReference type="PROSITE" id="PS50240">
    <property type="entry name" value="TRYPSIN_DOM"/>
    <property type="match status" value="1"/>
</dbReference>
<dbReference type="PANTHER" id="PTHR24264:SF83">
    <property type="entry name" value="COMPLEMENT FACTOR I"/>
    <property type="match status" value="1"/>
</dbReference>
<dbReference type="FunFam" id="2.40.10.10:FF:000120">
    <property type="entry name" value="Putative serine protease"/>
    <property type="match status" value="1"/>
</dbReference>
<evidence type="ECO:0000256" key="8">
    <source>
        <dbReference type="ARBA" id="ARBA00052079"/>
    </source>
</evidence>
<keyword evidence="7" id="KW-1015">Disulfide bond</keyword>
<dbReference type="InterPro" id="IPR033116">
    <property type="entry name" value="TRYPSIN_SER"/>
</dbReference>
<evidence type="ECO:0000256" key="4">
    <source>
        <dbReference type="ARBA" id="ARBA00022801"/>
    </source>
</evidence>
<keyword evidence="2" id="KW-0645">Protease</keyword>
<accession>A0A4C1SWY6</accession>
<dbReference type="GO" id="GO:0042381">
    <property type="term" value="P:hemolymph coagulation"/>
    <property type="evidence" value="ECO:0007669"/>
    <property type="project" value="UniProtKB-KW"/>
</dbReference>
<evidence type="ECO:0000256" key="5">
    <source>
        <dbReference type="ARBA" id="ARBA00022820"/>
    </source>
</evidence>
<dbReference type="EMBL" id="BGZK01000022">
    <property type="protein sequence ID" value="GBP06444.1"/>
    <property type="molecule type" value="Genomic_DNA"/>
</dbReference>
<dbReference type="OrthoDB" id="10051896at2759"/>
<keyword evidence="5" id="KW-0353">Hemolymph clotting</keyword>
<dbReference type="GO" id="GO:0004252">
    <property type="term" value="F:serine-type endopeptidase activity"/>
    <property type="evidence" value="ECO:0007669"/>
    <property type="project" value="InterPro"/>
</dbReference>
<dbReference type="InterPro" id="IPR001314">
    <property type="entry name" value="Peptidase_S1A"/>
</dbReference>
<dbReference type="GO" id="GO:0005615">
    <property type="term" value="C:extracellular space"/>
    <property type="evidence" value="ECO:0007669"/>
    <property type="project" value="TreeGrafter"/>
</dbReference>
<dbReference type="InterPro" id="IPR009003">
    <property type="entry name" value="Peptidase_S1_PA"/>
</dbReference>
<dbReference type="InterPro" id="IPR043504">
    <property type="entry name" value="Peptidase_S1_PA_chymotrypsin"/>
</dbReference>
<dbReference type="PROSITE" id="PS00135">
    <property type="entry name" value="TRYPSIN_SER"/>
    <property type="match status" value="1"/>
</dbReference>
<dbReference type="Proteomes" id="UP000299102">
    <property type="component" value="Unassembled WGS sequence"/>
</dbReference>
<dbReference type="Gene3D" id="2.40.10.10">
    <property type="entry name" value="Trypsin-like serine proteases"/>
    <property type="match status" value="1"/>
</dbReference>
<dbReference type="SMART" id="SM00020">
    <property type="entry name" value="Tryp_SPc"/>
    <property type="match status" value="1"/>
</dbReference>
<dbReference type="STRING" id="151549.A0A4C1SWY6"/>
<evidence type="ECO:0000256" key="9">
    <source>
        <dbReference type="ARBA" id="ARBA00066707"/>
    </source>
</evidence>
<dbReference type="CDD" id="cd00190">
    <property type="entry name" value="Tryp_SPc"/>
    <property type="match status" value="1"/>
</dbReference>
<keyword evidence="3" id="KW-0732">Signal</keyword>
<proteinExistence type="predicted"/>
<evidence type="ECO:0000256" key="7">
    <source>
        <dbReference type="ARBA" id="ARBA00023157"/>
    </source>
</evidence>
<keyword evidence="6" id="KW-0720">Serine protease</keyword>
<evidence type="ECO:0000256" key="2">
    <source>
        <dbReference type="ARBA" id="ARBA00022670"/>
    </source>
</evidence>
<evidence type="ECO:0000313" key="12">
    <source>
        <dbReference type="Proteomes" id="UP000299102"/>
    </source>
</evidence>
<evidence type="ECO:0000256" key="3">
    <source>
        <dbReference type="ARBA" id="ARBA00022729"/>
    </source>
</evidence>
<dbReference type="PANTHER" id="PTHR24264">
    <property type="entry name" value="TRYPSIN-RELATED"/>
    <property type="match status" value="1"/>
</dbReference>
<dbReference type="Pfam" id="PF00089">
    <property type="entry name" value="Trypsin"/>
    <property type="match status" value="1"/>
</dbReference>